<keyword evidence="2" id="KW-0597">Phosphoprotein</keyword>
<dbReference type="AlphaFoldDB" id="A0A6P8RTZ7"/>
<evidence type="ECO:0000259" key="11">
    <source>
        <dbReference type="PROSITE" id="PS51156"/>
    </source>
</evidence>
<feature type="region of interest" description="Disordered" evidence="9">
    <location>
        <begin position="325"/>
        <end position="415"/>
    </location>
</feature>
<dbReference type="GO" id="GO:0008270">
    <property type="term" value="F:zinc ion binding"/>
    <property type="evidence" value="ECO:0007669"/>
    <property type="project" value="UniProtKB-KW"/>
</dbReference>
<feature type="region of interest" description="Disordered" evidence="9">
    <location>
        <begin position="481"/>
        <end position="521"/>
    </location>
</feature>
<feature type="compositionally biased region" description="Basic and acidic residues" evidence="9">
    <location>
        <begin position="1002"/>
        <end position="1011"/>
    </location>
</feature>
<dbReference type="InterPro" id="IPR009057">
    <property type="entry name" value="Homeodomain-like_sf"/>
</dbReference>
<gene>
    <name evidence="14 15 16 17" type="primary">MIDEAS</name>
</gene>
<dbReference type="GO" id="GO:0006357">
    <property type="term" value="P:regulation of transcription by RNA polymerase II"/>
    <property type="evidence" value="ECO:0007669"/>
    <property type="project" value="TreeGrafter"/>
</dbReference>
<dbReference type="GO" id="GO:0003714">
    <property type="term" value="F:transcription corepressor activity"/>
    <property type="evidence" value="ECO:0007669"/>
    <property type="project" value="TreeGrafter"/>
</dbReference>
<dbReference type="Gene3D" id="1.10.10.60">
    <property type="entry name" value="Homeodomain-like"/>
    <property type="match status" value="1"/>
</dbReference>
<dbReference type="RefSeq" id="XP_033809106.1">
    <property type="nucleotide sequence ID" value="XM_033953215.1"/>
</dbReference>
<dbReference type="RefSeq" id="XP_033809108.1">
    <property type="nucleotide sequence ID" value="XM_033953217.1"/>
</dbReference>
<keyword evidence="4" id="KW-0805">Transcription regulation</keyword>
<dbReference type="FunFam" id="1.10.10.60:FF:000086">
    <property type="entry name" value="transcriptional-regulating factor 1 isoform X1"/>
    <property type="match status" value="1"/>
</dbReference>
<dbReference type="PROSITE" id="PS51156">
    <property type="entry name" value="ELM2"/>
    <property type="match status" value="1"/>
</dbReference>
<evidence type="ECO:0000313" key="13">
    <source>
        <dbReference type="Proteomes" id="UP000515159"/>
    </source>
</evidence>
<feature type="compositionally biased region" description="Basic and acidic residues" evidence="9">
    <location>
        <begin position="981"/>
        <end position="994"/>
    </location>
</feature>
<reference evidence="14 15" key="1">
    <citation type="submission" date="2025-04" db="UniProtKB">
        <authorList>
            <consortium name="RefSeq"/>
        </authorList>
    </citation>
    <scope>IDENTIFICATION</scope>
</reference>
<evidence type="ECO:0000259" key="10">
    <source>
        <dbReference type="PROSITE" id="PS50157"/>
    </source>
</evidence>
<evidence type="ECO:0000256" key="2">
    <source>
        <dbReference type="ARBA" id="ARBA00022553"/>
    </source>
</evidence>
<dbReference type="RefSeq" id="XP_033809107.1">
    <property type="nucleotide sequence ID" value="XM_033953216.1"/>
</dbReference>
<feature type="region of interest" description="Disordered" evidence="9">
    <location>
        <begin position="981"/>
        <end position="1013"/>
    </location>
</feature>
<feature type="compositionally biased region" description="Basic and acidic residues" evidence="9">
    <location>
        <begin position="506"/>
        <end position="515"/>
    </location>
</feature>
<dbReference type="RefSeq" id="XP_033809105.1">
    <property type="nucleotide sequence ID" value="XM_033953214.1"/>
</dbReference>
<feature type="domain" description="SANT" evidence="12">
    <location>
        <begin position="826"/>
        <end position="877"/>
    </location>
</feature>
<feature type="domain" description="ELM2" evidence="11">
    <location>
        <begin position="719"/>
        <end position="811"/>
    </location>
</feature>
<feature type="region of interest" description="Disordered" evidence="9">
    <location>
        <begin position="913"/>
        <end position="934"/>
    </location>
</feature>
<evidence type="ECO:0000256" key="7">
    <source>
        <dbReference type="ARBA" id="ARBA00023242"/>
    </source>
</evidence>
<accession>A0A6P8RTZ7</accession>
<dbReference type="PANTHER" id="PTHR16089:SF24">
    <property type="entry name" value="MITOTIC DEACETYLASE-ASSOCIATED SANT DOMAIN PROTEIN"/>
    <property type="match status" value="1"/>
</dbReference>
<dbReference type="GO" id="GO:0000118">
    <property type="term" value="C:histone deacetylase complex"/>
    <property type="evidence" value="ECO:0007669"/>
    <property type="project" value="TreeGrafter"/>
</dbReference>
<dbReference type="InterPro" id="IPR051066">
    <property type="entry name" value="Trans_reg/Corepressor"/>
</dbReference>
<keyword evidence="3" id="KW-0007">Acetylation</keyword>
<dbReference type="InterPro" id="IPR013087">
    <property type="entry name" value="Znf_C2H2_type"/>
</dbReference>
<sequence length="1108" mass="124151">MNLQAQPKVSNRRTGKRITFFNEQGQVAPVKEDQQLKEGQLYGARVFQTAEQPKADRVTSSAPNSNFALLNSVIFSQNRGEQMRLSQQVPADKWQSSVMVNRLPERSEANWQSQPSGMWNHNMVVCGGSQKTHVPSFYNHHEAMKRSQEKGMGMQQLDMYGDAVQQMMSQKAQLEQQALVRQQAHLNSILQAQKQQQQQNQTLSLQPFQLAFGHQGQKQGLPLPELFHVFQEPPSNPAFTTQPKQSLPQMQLFENFYPAQQQQQQQQLVVATAQAFSVQQVASVAQSHGNAQHPVHMVGQFQQAPTEMSQQVLNAMAEQNRQTLLTKAQPRRSRRLSKEGIPPPSSTGGVPASKPGEEQADNPFMHPWQEQRGPHLHHQSEAPSYQKANYEQTQKETPLGNHQSEHSSYHQSQAETAKLSLCQNGRGGEKQVAVEENTLRCSDVGVGSSITGGVIQSTRRRRRVSQEANLLTLAQKAVELASLQDKEPREEKQRNPPSKTSMEDSPPSKRAREDSDLTPLIIPVSVPVRKIDLPDFGQQKSEEGQSQRISAYDRGPQESEPTVIVTRQRSSRTNIMESSAQDEHVLSREERDLLVRKPKQRPRPEPLFIPPKPGTFIVPAVYYNITPYQSHLRSPVRLADHPSDRNFELPPYTPPPILSPVREGSGLYFNAIISAGGLSIPPPITPKSSTRTLLRSGSSEVTPPVLSVMGEGTPVSIEPRINVGSRFQADIPELRERCLANLDNYKADLVWRPWGDLETNKATQDKVEDFLTAACSSILPGGGTNQELAFHCLNEAKGNILSALTKLLLRRPKRSRTHPLTDYHYAGSDRWTLAEKRLFNKGIAVYKKDFLLVQKLIKSKTVSQCVEFYYTYKKQVKIGRNGTLIFGDVDRDDDDRTGRYEAEVDIKSSRRLEGVHPPRGEAYREDPEASDSRMETEVQMQVKSEKEEIQDQTRTIVPPKVTQTLQANEIANDLLVLRSHDPNSRTLEKPREATTVRSRKTTPAERKKPDTVYKPPDQECTFPCKKCGKVFFKVKSRSAHMKSHAEQEKKAAALIQKQNEQAAAAAIAVATMAARHHIRQEESSNSDSESSCSSDSGSNSDSSDGGQM</sequence>
<proteinExistence type="predicted"/>
<evidence type="ECO:0000256" key="5">
    <source>
        <dbReference type="ARBA" id="ARBA00023125"/>
    </source>
</evidence>
<evidence type="ECO:0000256" key="6">
    <source>
        <dbReference type="ARBA" id="ARBA00023163"/>
    </source>
</evidence>
<dbReference type="SUPFAM" id="SSF46689">
    <property type="entry name" value="Homeodomain-like"/>
    <property type="match status" value="1"/>
</dbReference>
<name>A0A6P8RTZ7_GEOSA</name>
<keyword evidence="8" id="KW-0863">Zinc-finger</keyword>
<dbReference type="GO" id="GO:0005667">
    <property type="term" value="C:transcription regulator complex"/>
    <property type="evidence" value="ECO:0007669"/>
    <property type="project" value="TreeGrafter"/>
</dbReference>
<dbReference type="GO" id="GO:0003677">
    <property type="term" value="F:DNA binding"/>
    <property type="evidence" value="ECO:0007669"/>
    <property type="project" value="UniProtKB-KW"/>
</dbReference>
<evidence type="ECO:0000259" key="12">
    <source>
        <dbReference type="PROSITE" id="PS51293"/>
    </source>
</evidence>
<evidence type="ECO:0000313" key="16">
    <source>
        <dbReference type="RefSeq" id="XP_033809107.1"/>
    </source>
</evidence>
<evidence type="ECO:0000313" key="15">
    <source>
        <dbReference type="RefSeq" id="XP_033809106.1"/>
    </source>
</evidence>
<dbReference type="KEGG" id="gsh:117364210"/>
<organism evidence="13 14">
    <name type="scientific">Geotrypetes seraphini</name>
    <name type="common">Gaboon caecilian</name>
    <name type="synonym">Caecilia seraphini</name>
    <dbReference type="NCBI Taxonomy" id="260995"/>
    <lineage>
        <taxon>Eukaryota</taxon>
        <taxon>Metazoa</taxon>
        <taxon>Chordata</taxon>
        <taxon>Craniata</taxon>
        <taxon>Vertebrata</taxon>
        <taxon>Euteleostomi</taxon>
        <taxon>Amphibia</taxon>
        <taxon>Gymnophiona</taxon>
        <taxon>Geotrypetes</taxon>
    </lineage>
</organism>
<dbReference type="PROSITE" id="PS51293">
    <property type="entry name" value="SANT"/>
    <property type="match status" value="1"/>
</dbReference>
<dbReference type="SMART" id="SM01189">
    <property type="entry name" value="ELM2"/>
    <property type="match status" value="1"/>
</dbReference>
<evidence type="ECO:0000256" key="9">
    <source>
        <dbReference type="SAM" id="MobiDB-lite"/>
    </source>
</evidence>
<comment type="subcellular location">
    <subcellularLocation>
        <location evidence="1">Nucleus</location>
    </subcellularLocation>
</comment>
<evidence type="ECO:0000256" key="3">
    <source>
        <dbReference type="ARBA" id="ARBA00022990"/>
    </source>
</evidence>
<evidence type="ECO:0000313" key="17">
    <source>
        <dbReference type="RefSeq" id="XP_033809108.1"/>
    </source>
</evidence>
<keyword evidence="8" id="KW-0479">Metal-binding</keyword>
<feature type="compositionally biased region" description="Low complexity" evidence="9">
    <location>
        <begin position="1083"/>
        <end position="1108"/>
    </location>
</feature>
<keyword evidence="7" id="KW-0539">Nucleus</keyword>
<feature type="compositionally biased region" description="Basic and acidic residues" evidence="9">
    <location>
        <begin position="484"/>
        <end position="494"/>
    </location>
</feature>
<dbReference type="CTD" id="91748"/>
<dbReference type="GeneID" id="117364210"/>
<feature type="region of interest" description="Disordered" evidence="9">
    <location>
        <begin position="535"/>
        <end position="569"/>
    </location>
</feature>
<dbReference type="OrthoDB" id="10258692at2759"/>
<dbReference type="PROSITE" id="PS00028">
    <property type="entry name" value="ZINC_FINGER_C2H2_1"/>
    <property type="match status" value="1"/>
</dbReference>
<evidence type="ECO:0000256" key="8">
    <source>
        <dbReference type="PROSITE-ProRule" id="PRU00042"/>
    </source>
</evidence>
<protein>
    <submittedName>
        <fullName evidence="14 15">ELM2 and SANT domain-containing protein 1 isoform X1</fullName>
    </submittedName>
</protein>
<dbReference type="PANTHER" id="PTHR16089">
    <property type="entry name" value="REST COREPRESSOR COREST PROTEIN-RELATED"/>
    <property type="match status" value="1"/>
</dbReference>
<keyword evidence="5" id="KW-0238">DNA-binding</keyword>
<keyword evidence="13" id="KW-1185">Reference proteome</keyword>
<dbReference type="Pfam" id="PF01448">
    <property type="entry name" value="ELM2"/>
    <property type="match status" value="1"/>
</dbReference>
<dbReference type="Proteomes" id="UP000515159">
    <property type="component" value="Chromosome 7"/>
</dbReference>
<dbReference type="SMART" id="SM00717">
    <property type="entry name" value="SANT"/>
    <property type="match status" value="1"/>
</dbReference>
<dbReference type="InterPro" id="IPR001005">
    <property type="entry name" value="SANT/Myb"/>
</dbReference>
<feature type="region of interest" description="Disordered" evidence="9">
    <location>
        <begin position="1074"/>
        <end position="1108"/>
    </location>
</feature>
<keyword evidence="6" id="KW-0804">Transcription</keyword>
<feature type="compositionally biased region" description="Polar residues" evidence="9">
    <location>
        <begin position="381"/>
        <end position="396"/>
    </location>
</feature>
<dbReference type="InterPro" id="IPR017884">
    <property type="entry name" value="SANT_dom"/>
</dbReference>
<evidence type="ECO:0000256" key="1">
    <source>
        <dbReference type="ARBA" id="ARBA00004123"/>
    </source>
</evidence>
<feature type="domain" description="C2H2-type" evidence="10">
    <location>
        <begin position="1022"/>
        <end position="1049"/>
    </location>
</feature>
<dbReference type="PROSITE" id="PS50157">
    <property type="entry name" value="ZINC_FINGER_C2H2_2"/>
    <property type="match status" value="1"/>
</dbReference>
<evidence type="ECO:0000256" key="4">
    <source>
        <dbReference type="ARBA" id="ARBA00023015"/>
    </source>
</evidence>
<dbReference type="InterPro" id="IPR000949">
    <property type="entry name" value="ELM2_dom"/>
</dbReference>
<keyword evidence="8" id="KW-0862">Zinc</keyword>
<evidence type="ECO:0000313" key="14">
    <source>
        <dbReference type="RefSeq" id="XP_033809105.1"/>
    </source>
</evidence>